<sequence length="237" mass="25347">MGSSNQGRDSDSEIEQVSRSRKESSVVATDCVVNIDNGVDEARISVGTTERECRICMLSLDSESGIGIELGCSCKDGMEAAHQHCAETWFRSKGNNICEICNSIAQNVVVPSNTTSRQQISQVNTVSTNAVTVSVFEANTLSTYAVPVLASQVIPPSTNAYSVPRSNINSLSTNAVSVPEPSTSNMPRSNVNSLSTNAVSVPVSSTSDSQQCSVPWPFFFAIILFLVWMWLSSGGSY</sequence>
<dbReference type="GO" id="GO:0008270">
    <property type="term" value="F:zinc ion binding"/>
    <property type="evidence" value="ECO:0007669"/>
    <property type="project" value="UniProtKB-KW"/>
</dbReference>
<keyword evidence="5" id="KW-0812">Transmembrane</keyword>
<proteinExistence type="predicted"/>
<feature type="region of interest" description="Disordered" evidence="4">
    <location>
        <begin position="1"/>
        <end position="21"/>
    </location>
</feature>
<dbReference type="SUPFAM" id="SSF57850">
    <property type="entry name" value="RING/U-box"/>
    <property type="match status" value="1"/>
</dbReference>
<evidence type="ECO:0000256" key="4">
    <source>
        <dbReference type="SAM" id="MobiDB-lite"/>
    </source>
</evidence>
<dbReference type="SMART" id="SM00744">
    <property type="entry name" value="RINGv"/>
    <property type="match status" value="1"/>
</dbReference>
<dbReference type="AlphaFoldDB" id="A0AAD8M026"/>
<evidence type="ECO:0000256" key="2">
    <source>
        <dbReference type="ARBA" id="ARBA00022771"/>
    </source>
</evidence>
<evidence type="ECO:0000256" key="3">
    <source>
        <dbReference type="ARBA" id="ARBA00022833"/>
    </source>
</evidence>
<keyword evidence="8" id="KW-1185">Reference proteome</keyword>
<dbReference type="PROSITE" id="PS51292">
    <property type="entry name" value="ZF_RING_CH"/>
    <property type="match status" value="1"/>
</dbReference>
<protein>
    <submittedName>
        <fullName evidence="7">RING-CH-type domain-containing protein</fullName>
    </submittedName>
</protein>
<dbReference type="Gene3D" id="3.30.40.10">
    <property type="entry name" value="Zinc/RING finger domain, C3HC4 (zinc finger)"/>
    <property type="match status" value="1"/>
</dbReference>
<dbReference type="PANTHER" id="PTHR46214">
    <property type="entry name" value="ZINC FINGER, RING-CH-TYPE"/>
    <property type="match status" value="1"/>
</dbReference>
<name>A0AAD8M026_9APIA</name>
<evidence type="ECO:0000256" key="5">
    <source>
        <dbReference type="SAM" id="Phobius"/>
    </source>
</evidence>
<reference evidence="7" key="1">
    <citation type="submission" date="2023-02" db="EMBL/GenBank/DDBJ databases">
        <title>Genome of toxic invasive species Heracleum sosnowskyi carries increased number of genes despite the absence of recent whole-genome duplications.</title>
        <authorList>
            <person name="Schelkunov M."/>
            <person name="Shtratnikova V."/>
            <person name="Makarenko M."/>
            <person name="Klepikova A."/>
            <person name="Omelchenko D."/>
            <person name="Novikova G."/>
            <person name="Obukhova E."/>
            <person name="Bogdanov V."/>
            <person name="Penin A."/>
            <person name="Logacheva M."/>
        </authorList>
    </citation>
    <scope>NUCLEOTIDE SEQUENCE</scope>
    <source>
        <strain evidence="7">Hsosn_3</strain>
        <tissue evidence="7">Leaf</tissue>
    </source>
</reference>
<organism evidence="7 8">
    <name type="scientific">Heracleum sosnowskyi</name>
    <dbReference type="NCBI Taxonomy" id="360622"/>
    <lineage>
        <taxon>Eukaryota</taxon>
        <taxon>Viridiplantae</taxon>
        <taxon>Streptophyta</taxon>
        <taxon>Embryophyta</taxon>
        <taxon>Tracheophyta</taxon>
        <taxon>Spermatophyta</taxon>
        <taxon>Magnoliopsida</taxon>
        <taxon>eudicotyledons</taxon>
        <taxon>Gunneridae</taxon>
        <taxon>Pentapetalae</taxon>
        <taxon>asterids</taxon>
        <taxon>campanulids</taxon>
        <taxon>Apiales</taxon>
        <taxon>Apiaceae</taxon>
        <taxon>Apioideae</taxon>
        <taxon>apioid superclade</taxon>
        <taxon>Tordylieae</taxon>
        <taxon>Tordyliinae</taxon>
        <taxon>Heracleum</taxon>
    </lineage>
</organism>
<dbReference type="Proteomes" id="UP001237642">
    <property type="component" value="Unassembled WGS sequence"/>
</dbReference>
<dbReference type="PANTHER" id="PTHR46214:SF42">
    <property type="entry name" value="RING-CH-TYPE DOMAIN-CONTAINING PROTEIN"/>
    <property type="match status" value="1"/>
</dbReference>
<dbReference type="EMBL" id="JAUIZM010000011">
    <property type="protein sequence ID" value="KAK1354632.1"/>
    <property type="molecule type" value="Genomic_DNA"/>
</dbReference>
<evidence type="ECO:0000313" key="7">
    <source>
        <dbReference type="EMBL" id="KAK1354632.1"/>
    </source>
</evidence>
<keyword evidence="5" id="KW-0472">Membrane</keyword>
<keyword evidence="2" id="KW-0863">Zinc-finger</keyword>
<feature type="domain" description="RING-CH-type" evidence="6">
    <location>
        <begin position="45"/>
        <end position="108"/>
    </location>
</feature>
<evidence type="ECO:0000259" key="6">
    <source>
        <dbReference type="PROSITE" id="PS51292"/>
    </source>
</evidence>
<evidence type="ECO:0000313" key="8">
    <source>
        <dbReference type="Proteomes" id="UP001237642"/>
    </source>
</evidence>
<comment type="caution">
    <text evidence="7">The sequence shown here is derived from an EMBL/GenBank/DDBJ whole genome shotgun (WGS) entry which is preliminary data.</text>
</comment>
<dbReference type="InterPro" id="IPR011016">
    <property type="entry name" value="Znf_RING-CH"/>
</dbReference>
<feature type="transmembrane region" description="Helical" evidence="5">
    <location>
        <begin position="214"/>
        <end position="231"/>
    </location>
</feature>
<feature type="compositionally biased region" description="Basic and acidic residues" evidence="4">
    <location>
        <begin position="8"/>
        <end position="21"/>
    </location>
</feature>
<keyword evidence="1" id="KW-0479">Metal-binding</keyword>
<accession>A0AAD8M026</accession>
<reference evidence="7" key="2">
    <citation type="submission" date="2023-05" db="EMBL/GenBank/DDBJ databases">
        <authorList>
            <person name="Schelkunov M.I."/>
        </authorList>
    </citation>
    <scope>NUCLEOTIDE SEQUENCE</scope>
    <source>
        <strain evidence="7">Hsosn_3</strain>
        <tissue evidence="7">Leaf</tissue>
    </source>
</reference>
<dbReference type="Pfam" id="PF12906">
    <property type="entry name" value="RINGv"/>
    <property type="match status" value="1"/>
</dbReference>
<gene>
    <name evidence="7" type="ORF">POM88_047888</name>
</gene>
<keyword evidence="5" id="KW-1133">Transmembrane helix</keyword>
<dbReference type="InterPro" id="IPR013083">
    <property type="entry name" value="Znf_RING/FYVE/PHD"/>
</dbReference>
<keyword evidence="3" id="KW-0862">Zinc</keyword>
<evidence type="ECO:0000256" key="1">
    <source>
        <dbReference type="ARBA" id="ARBA00022723"/>
    </source>
</evidence>